<dbReference type="Gene3D" id="3.40.50.720">
    <property type="entry name" value="NAD(P)-binding Rossmann-like Domain"/>
    <property type="match status" value="1"/>
</dbReference>
<dbReference type="PANTHER" id="PTHR47129:SF1">
    <property type="entry name" value="NMRA-LIKE DOMAIN-CONTAINING PROTEIN"/>
    <property type="match status" value="1"/>
</dbReference>
<dbReference type="RefSeq" id="WP_075024798.1">
    <property type="nucleotide sequence ID" value="NZ_FOVH01000029.1"/>
</dbReference>
<dbReference type="Proteomes" id="UP000183413">
    <property type="component" value="Unassembled WGS sequence"/>
</dbReference>
<dbReference type="AlphaFoldDB" id="A0A1I5XZT7"/>
<dbReference type="Gene3D" id="3.90.25.10">
    <property type="entry name" value="UDP-galactose 4-epimerase, domain 1"/>
    <property type="match status" value="1"/>
</dbReference>
<name>A0A1I5XZT7_9ACTN</name>
<dbReference type="PANTHER" id="PTHR47129">
    <property type="entry name" value="QUINONE OXIDOREDUCTASE 2"/>
    <property type="match status" value="1"/>
</dbReference>
<dbReference type="InterPro" id="IPR036291">
    <property type="entry name" value="NAD(P)-bd_dom_sf"/>
</dbReference>
<dbReference type="SUPFAM" id="SSF51735">
    <property type="entry name" value="NAD(P)-binding Rossmann-fold domains"/>
    <property type="match status" value="1"/>
</dbReference>
<dbReference type="CDD" id="cd05269">
    <property type="entry name" value="TMR_SDR_a"/>
    <property type="match status" value="1"/>
</dbReference>
<dbReference type="InterPro" id="IPR016040">
    <property type="entry name" value="NAD(P)-bd_dom"/>
</dbReference>
<keyword evidence="3" id="KW-1185">Reference proteome</keyword>
<sequence length="283" mass="29393">MIIVTGANGRLGREVVERLAERVPAERIGVSVRDPEKARVLQEKGIRVRRGDFAEPESLVEAFEGASQVLVVSVDAIGEAAVGAHRAAIEAAEKAGVGRVLYTSHMGVNPDSPFPPMLDHAATEAVLRESGPAFTALRNGFYASTTGMLLAAALETGELAVPEDGPVSWTAHADLAEAAAIILAEVPFDGPTPPLTGGEAIDMAGVAAVASEVTGRTIRRVVVPDEEYRAGLVGHGVPEAAADMLVGMFAASRKGEFAGVDPALADLLGRPPMPLRDVLQAVL</sequence>
<accession>A0A1I5XZT7</accession>
<dbReference type="InParanoid" id="A0A1I5XZT7"/>
<organism evidence="2 3">
    <name type="scientific">Actinomadura madurae</name>
    <dbReference type="NCBI Taxonomy" id="1993"/>
    <lineage>
        <taxon>Bacteria</taxon>
        <taxon>Bacillati</taxon>
        <taxon>Actinomycetota</taxon>
        <taxon>Actinomycetes</taxon>
        <taxon>Streptosporangiales</taxon>
        <taxon>Thermomonosporaceae</taxon>
        <taxon>Actinomadura</taxon>
    </lineage>
</organism>
<evidence type="ECO:0000259" key="1">
    <source>
        <dbReference type="Pfam" id="PF13460"/>
    </source>
</evidence>
<proteinExistence type="predicted"/>
<dbReference type="STRING" id="1993.SAMN04489713_1297"/>
<evidence type="ECO:0000313" key="3">
    <source>
        <dbReference type="Proteomes" id="UP000183413"/>
    </source>
</evidence>
<reference evidence="2 3" key="1">
    <citation type="submission" date="2016-10" db="EMBL/GenBank/DDBJ databases">
        <authorList>
            <person name="de Groot N.N."/>
        </authorList>
    </citation>
    <scope>NUCLEOTIDE SEQUENCE [LARGE SCALE GENOMIC DNA]</scope>
    <source>
        <strain evidence="2 3">DSM 43067</strain>
    </source>
</reference>
<dbReference type="Pfam" id="PF13460">
    <property type="entry name" value="NAD_binding_10"/>
    <property type="match status" value="1"/>
</dbReference>
<protein>
    <submittedName>
        <fullName evidence="2">Uncharacterized conserved protein YbjT, contains NAD(P)-binding and DUF2867 domains</fullName>
    </submittedName>
</protein>
<feature type="domain" description="NAD(P)-binding" evidence="1">
    <location>
        <begin position="6"/>
        <end position="145"/>
    </location>
</feature>
<evidence type="ECO:0000313" key="2">
    <source>
        <dbReference type="EMBL" id="SFQ37458.1"/>
    </source>
</evidence>
<gene>
    <name evidence="2" type="ORF">SAMN04489713_1297</name>
</gene>
<dbReference type="EMBL" id="FOVH01000029">
    <property type="protein sequence ID" value="SFQ37458.1"/>
    <property type="molecule type" value="Genomic_DNA"/>
</dbReference>
<dbReference type="eggNOG" id="COG0702">
    <property type="taxonomic scope" value="Bacteria"/>
</dbReference>
<dbReference type="InterPro" id="IPR052718">
    <property type="entry name" value="NmrA-type_oxidoreductase"/>
</dbReference>